<keyword evidence="3" id="KW-1185">Reference proteome</keyword>
<keyword evidence="1" id="KW-0812">Transmembrane</keyword>
<evidence type="ECO:0000313" key="3">
    <source>
        <dbReference type="Proteomes" id="UP000785613"/>
    </source>
</evidence>
<feature type="transmembrane region" description="Helical" evidence="1">
    <location>
        <begin position="7"/>
        <end position="26"/>
    </location>
</feature>
<keyword evidence="1" id="KW-0472">Membrane</keyword>
<reference evidence="2 3" key="1">
    <citation type="submission" date="2019-09" db="EMBL/GenBank/DDBJ databases">
        <title>Taxonomy of Antarctic Massilia spp.: description of Massilia rubra sp. nov., Massilia aquatica sp. nov., Massilia mucilaginosa sp. nov., Massilia frigida sp. nov. isolated from streams, lakes and regoliths.</title>
        <authorList>
            <person name="Holochova P."/>
            <person name="Sedlacek I."/>
            <person name="Kralova S."/>
            <person name="Maslanova I."/>
            <person name="Busse H.-J."/>
            <person name="Stankova E."/>
            <person name="Vrbovska V."/>
            <person name="Kovarovic V."/>
            <person name="Bartak M."/>
            <person name="Svec P."/>
            <person name="Pantucek R."/>
        </authorList>
    </citation>
    <scope>NUCLEOTIDE SEQUENCE [LARGE SCALE GENOMIC DNA]</scope>
    <source>
        <strain evidence="2 3">CCM 8692</strain>
    </source>
</reference>
<accession>A0ABX0LWH3</accession>
<feature type="transmembrane region" description="Helical" evidence="1">
    <location>
        <begin position="41"/>
        <end position="60"/>
    </location>
</feature>
<name>A0ABX0LWH3_9BURK</name>
<evidence type="ECO:0000313" key="2">
    <source>
        <dbReference type="EMBL" id="NHZ37225.1"/>
    </source>
</evidence>
<dbReference type="EMBL" id="VUYU01000026">
    <property type="protein sequence ID" value="NHZ37225.1"/>
    <property type="molecule type" value="Genomic_DNA"/>
</dbReference>
<gene>
    <name evidence="2" type="ORF">F0185_27035</name>
</gene>
<dbReference type="RefSeq" id="WP_167230016.1">
    <property type="nucleotide sequence ID" value="NZ_VUYU01000026.1"/>
</dbReference>
<proteinExistence type="predicted"/>
<sequence>MNVREKAMVKLVGGSIGFAILYATLLKNGLGDSGSGSRLKMMAVAVPGAFLLAGLIELVTGAPFQQVSSHWDSLEGWQRGVLGIVIVIVSAIVLMGAMVMFA</sequence>
<keyword evidence="1" id="KW-1133">Transmembrane helix</keyword>
<feature type="transmembrane region" description="Helical" evidence="1">
    <location>
        <begin position="81"/>
        <end position="101"/>
    </location>
</feature>
<comment type="caution">
    <text evidence="2">The sequence shown here is derived from an EMBL/GenBank/DDBJ whole genome shotgun (WGS) entry which is preliminary data.</text>
</comment>
<dbReference type="Proteomes" id="UP000785613">
    <property type="component" value="Unassembled WGS sequence"/>
</dbReference>
<evidence type="ECO:0000256" key="1">
    <source>
        <dbReference type="SAM" id="Phobius"/>
    </source>
</evidence>
<protein>
    <submittedName>
        <fullName evidence="2">Uncharacterized protein</fullName>
    </submittedName>
</protein>
<organism evidence="2 3">
    <name type="scientific">Massilia rubra</name>
    <dbReference type="NCBI Taxonomy" id="2607910"/>
    <lineage>
        <taxon>Bacteria</taxon>
        <taxon>Pseudomonadati</taxon>
        <taxon>Pseudomonadota</taxon>
        <taxon>Betaproteobacteria</taxon>
        <taxon>Burkholderiales</taxon>
        <taxon>Oxalobacteraceae</taxon>
        <taxon>Telluria group</taxon>
        <taxon>Massilia</taxon>
    </lineage>
</organism>